<evidence type="ECO:0000256" key="9">
    <source>
        <dbReference type="ARBA" id="ARBA00023136"/>
    </source>
</evidence>
<dbReference type="STRING" id="1437425.CSEC_2392"/>
<dbReference type="Pfam" id="PF03840">
    <property type="entry name" value="SecG"/>
    <property type="match status" value="1"/>
</dbReference>
<evidence type="ECO:0000256" key="3">
    <source>
        <dbReference type="ARBA" id="ARBA00022448"/>
    </source>
</evidence>
<keyword evidence="6 10" id="KW-0653">Protein transport</keyword>
<comment type="caution">
    <text evidence="12">The sequence shown here is derived from an EMBL/GenBank/DDBJ whole genome shotgun (WGS) entry which is preliminary data.</text>
</comment>
<keyword evidence="13" id="KW-1185">Reference proteome</keyword>
<name>A0A090D3D6_9BACT</name>
<feature type="region of interest" description="Disordered" evidence="11">
    <location>
        <begin position="80"/>
        <end position="99"/>
    </location>
</feature>
<proteinExistence type="inferred from homology"/>
<keyword evidence="3 10" id="KW-0813">Transport</keyword>
<accession>A0A090D3D6</accession>
<protein>
    <recommendedName>
        <fullName evidence="10">Protein-export membrane protein SecG</fullName>
    </recommendedName>
</protein>
<dbReference type="RefSeq" id="WP_154017708.1">
    <property type="nucleotide sequence ID" value="NZ_CCEJ010000014.1"/>
</dbReference>
<dbReference type="EMBL" id="CCEJ010000014">
    <property type="protein sequence ID" value="CDR35198.1"/>
    <property type="molecule type" value="Genomic_DNA"/>
</dbReference>
<dbReference type="GO" id="GO:0009306">
    <property type="term" value="P:protein secretion"/>
    <property type="evidence" value="ECO:0007669"/>
    <property type="project" value="UniProtKB-UniRule"/>
</dbReference>
<feature type="transmembrane region" description="Helical" evidence="10">
    <location>
        <begin position="5"/>
        <end position="26"/>
    </location>
</feature>
<evidence type="ECO:0000256" key="7">
    <source>
        <dbReference type="ARBA" id="ARBA00022989"/>
    </source>
</evidence>
<keyword evidence="4 10" id="KW-1003">Cell membrane</keyword>
<dbReference type="GO" id="GO:0043952">
    <property type="term" value="P:protein transport by the Sec complex"/>
    <property type="evidence" value="ECO:0007669"/>
    <property type="project" value="TreeGrafter"/>
</dbReference>
<evidence type="ECO:0000256" key="1">
    <source>
        <dbReference type="ARBA" id="ARBA00004651"/>
    </source>
</evidence>
<dbReference type="OrthoDB" id="21533at2"/>
<keyword evidence="8 10" id="KW-0811">Translocation</keyword>
<comment type="function">
    <text evidence="10">Involved in protein export. Participates in an early event of protein translocation.</text>
</comment>
<organism evidence="12 13">
    <name type="scientific">Candidatus Criblamydia sequanensis CRIB-18</name>
    <dbReference type="NCBI Taxonomy" id="1437425"/>
    <lineage>
        <taxon>Bacteria</taxon>
        <taxon>Pseudomonadati</taxon>
        <taxon>Chlamydiota</taxon>
        <taxon>Chlamydiia</taxon>
        <taxon>Parachlamydiales</taxon>
        <taxon>Candidatus Criblamydiaceae</taxon>
        <taxon>Candidatus Criblamydia</taxon>
    </lineage>
</organism>
<comment type="similarity">
    <text evidence="2 10">Belongs to the SecG family.</text>
</comment>
<dbReference type="PRINTS" id="PR01651">
    <property type="entry name" value="SECGEXPORT"/>
</dbReference>
<evidence type="ECO:0000313" key="13">
    <source>
        <dbReference type="Proteomes" id="UP000031552"/>
    </source>
</evidence>
<keyword evidence="7 10" id="KW-1133">Transmembrane helix</keyword>
<evidence type="ECO:0000256" key="2">
    <source>
        <dbReference type="ARBA" id="ARBA00008445"/>
    </source>
</evidence>
<evidence type="ECO:0000256" key="10">
    <source>
        <dbReference type="RuleBase" id="RU365087"/>
    </source>
</evidence>
<evidence type="ECO:0000256" key="5">
    <source>
        <dbReference type="ARBA" id="ARBA00022692"/>
    </source>
</evidence>
<keyword evidence="9 10" id="KW-0472">Membrane</keyword>
<dbReference type="InterPro" id="IPR004692">
    <property type="entry name" value="SecG"/>
</dbReference>
<reference evidence="12" key="1">
    <citation type="submission" date="2013-12" db="EMBL/GenBank/DDBJ databases">
        <authorList>
            <person name="Linke B."/>
        </authorList>
    </citation>
    <scope>NUCLEOTIDE SEQUENCE [LARGE SCALE GENOMIC DNA]</scope>
    <source>
        <strain evidence="12">CRIB-18</strain>
    </source>
</reference>
<dbReference type="GO" id="GO:0015450">
    <property type="term" value="F:protein-transporting ATPase activity"/>
    <property type="evidence" value="ECO:0007669"/>
    <property type="project" value="UniProtKB-UniRule"/>
</dbReference>
<dbReference type="eggNOG" id="COG1314">
    <property type="taxonomic scope" value="Bacteria"/>
</dbReference>
<dbReference type="AlphaFoldDB" id="A0A090D3D6"/>
<evidence type="ECO:0000256" key="8">
    <source>
        <dbReference type="ARBA" id="ARBA00023010"/>
    </source>
</evidence>
<dbReference type="PANTHER" id="PTHR34182">
    <property type="entry name" value="PROTEIN-EXPORT MEMBRANE PROTEIN SECG"/>
    <property type="match status" value="1"/>
</dbReference>
<dbReference type="PANTHER" id="PTHR34182:SF1">
    <property type="entry name" value="PROTEIN-EXPORT MEMBRANE PROTEIN SECG"/>
    <property type="match status" value="1"/>
</dbReference>
<evidence type="ECO:0000313" key="12">
    <source>
        <dbReference type="EMBL" id="CDR35198.1"/>
    </source>
</evidence>
<evidence type="ECO:0000256" key="4">
    <source>
        <dbReference type="ARBA" id="ARBA00022475"/>
    </source>
</evidence>
<evidence type="ECO:0000256" key="11">
    <source>
        <dbReference type="SAM" id="MobiDB-lite"/>
    </source>
</evidence>
<dbReference type="Proteomes" id="UP000031552">
    <property type="component" value="Unassembled WGS sequence"/>
</dbReference>
<dbReference type="GO" id="GO:0005886">
    <property type="term" value="C:plasma membrane"/>
    <property type="evidence" value="ECO:0007669"/>
    <property type="project" value="UniProtKB-SubCell"/>
</dbReference>
<dbReference type="GO" id="GO:0065002">
    <property type="term" value="P:intracellular protein transmembrane transport"/>
    <property type="evidence" value="ECO:0007669"/>
    <property type="project" value="TreeGrafter"/>
</dbReference>
<feature type="compositionally biased region" description="Polar residues" evidence="11">
    <location>
        <begin position="80"/>
        <end position="90"/>
    </location>
</feature>
<gene>
    <name evidence="12" type="primary">secG</name>
    <name evidence="12" type="ORF">CSEC_2392</name>
</gene>
<reference evidence="12" key="2">
    <citation type="submission" date="2014-09" db="EMBL/GenBank/DDBJ databases">
        <title>Criblamydia sequanensis harbors a mega-plasmid encoding arsenite resistance.</title>
        <authorList>
            <person name="Bertelli C."/>
            <person name="Goesmann A."/>
            <person name="Greub G."/>
        </authorList>
    </citation>
    <scope>NUCLEOTIDE SEQUENCE [LARGE SCALE GENOMIC DNA]</scope>
    <source>
        <strain evidence="12">CRIB-18</strain>
    </source>
</reference>
<evidence type="ECO:0000256" key="6">
    <source>
        <dbReference type="ARBA" id="ARBA00022927"/>
    </source>
</evidence>
<dbReference type="NCBIfam" id="TIGR00810">
    <property type="entry name" value="secG"/>
    <property type="match status" value="1"/>
</dbReference>
<comment type="subcellular location">
    <subcellularLocation>
        <location evidence="1 10">Cell membrane</location>
        <topology evidence="1 10">Multi-pass membrane protein</topology>
    </subcellularLocation>
</comment>
<sequence length="99" mass="10777">MIIALYFISLALFMILAVLLSTVILMQESKSTGLGASFGGDSQDSLFGTSTADVLKKFTAWLSFIFFASCVILSFWTSSMGRSSQTTPPGFTQEIEENQ</sequence>
<feature type="transmembrane region" description="Helical" evidence="10">
    <location>
        <begin position="58"/>
        <end position="76"/>
    </location>
</feature>
<keyword evidence="5 10" id="KW-0812">Transmembrane</keyword>